<dbReference type="EMBL" id="PDOD01000001">
    <property type="protein sequence ID" value="PYZ94223.1"/>
    <property type="molecule type" value="Genomic_DNA"/>
</dbReference>
<dbReference type="InterPro" id="IPR029063">
    <property type="entry name" value="SAM-dependent_MTases_sf"/>
</dbReference>
<keyword evidence="4" id="KW-1185">Reference proteome</keyword>
<dbReference type="Gene3D" id="2.20.25.110">
    <property type="entry name" value="S-adenosyl-L-methionine-dependent methyltransferases"/>
    <property type="match status" value="1"/>
</dbReference>
<evidence type="ECO:0000256" key="1">
    <source>
        <dbReference type="ARBA" id="ARBA00022679"/>
    </source>
</evidence>
<dbReference type="SUPFAM" id="SSF53335">
    <property type="entry name" value="S-adenosyl-L-methionine-dependent methyltransferases"/>
    <property type="match status" value="1"/>
</dbReference>
<feature type="domain" description="Methyltransferase" evidence="2">
    <location>
        <begin position="36"/>
        <end position="131"/>
    </location>
</feature>
<evidence type="ECO:0000259" key="2">
    <source>
        <dbReference type="Pfam" id="PF13649"/>
    </source>
</evidence>
<dbReference type="OrthoDB" id="9811589at2"/>
<name>A0A323TN93_9BACI</name>
<keyword evidence="1 3" id="KW-0808">Transferase</keyword>
<comment type="caution">
    <text evidence="3">The sequence shown here is derived from an EMBL/GenBank/DDBJ whole genome shotgun (WGS) entry which is preliminary data.</text>
</comment>
<dbReference type="CDD" id="cd02440">
    <property type="entry name" value="AdoMet_MTases"/>
    <property type="match status" value="1"/>
</dbReference>
<organism evidence="3 4">
    <name type="scientific">Salipaludibacillus keqinensis</name>
    <dbReference type="NCBI Taxonomy" id="2045207"/>
    <lineage>
        <taxon>Bacteria</taxon>
        <taxon>Bacillati</taxon>
        <taxon>Bacillota</taxon>
        <taxon>Bacilli</taxon>
        <taxon>Bacillales</taxon>
        <taxon>Bacillaceae</taxon>
    </lineage>
</organism>
<dbReference type="RefSeq" id="WP_110607858.1">
    <property type="nucleotide sequence ID" value="NZ_PDOD01000001.1"/>
</dbReference>
<dbReference type="AlphaFoldDB" id="A0A323TN93"/>
<dbReference type="Pfam" id="PF13649">
    <property type="entry name" value="Methyltransf_25"/>
    <property type="match status" value="1"/>
</dbReference>
<reference evidence="3 4" key="1">
    <citation type="submission" date="2017-10" db="EMBL/GenBank/DDBJ databases">
        <title>Bacillus sp. nov., a halophilic bacterium isolated from a Keqin Lake.</title>
        <authorList>
            <person name="Wang H."/>
        </authorList>
    </citation>
    <scope>NUCLEOTIDE SEQUENCE [LARGE SCALE GENOMIC DNA]</scope>
    <source>
        <strain evidence="3 4">KQ-12</strain>
    </source>
</reference>
<evidence type="ECO:0000313" key="3">
    <source>
        <dbReference type="EMBL" id="PYZ94223.1"/>
    </source>
</evidence>
<keyword evidence="3" id="KW-0489">Methyltransferase</keyword>
<dbReference type="Gene3D" id="3.40.50.150">
    <property type="entry name" value="Vaccinia Virus protein VP39"/>
    <property type="match status" value="1"/>
</dbReference>
<accession>A0A323TN93</accession>
<dbReference type="Proteomes" id="UP000248214">
    <property type="component" value="Unassembled WGS sequence"/>
</dbReference>
<sequence length="243" mass="28362">MTHDHFASLYDVLMEDAPYDSWLEYAEKYVHKEGSILDLACGTGTLTMMLANRGYEVTGVDVSQDMLTVAERKARKSNADVRFILQDMRELEGFNQLDGVTIFCDGLNYLTKEEEVIQTFRRIASSLKPGGVLLFDVHSPFKMEHIFDHQLYGENSESLSYMWFCEPNKESLSVHHSLTFFIKKDEDLYERMDEEQFQRTFLPSTYHQWLEEAGFHRISISADFGNKELEEEDDRIFFKAVKK</sequence>
<protein>
    <submittedName>
        <fullName evidence="3">Methyltransferase type 11</fullName>
    </submittedName>
</protein>
<proteinExistence type="predicted"/>
<gene>
    <name evidence="3" type="ORF">CR194_01410</name>
</gene>
<evidence type="ECO:0000313" key="4">
    <source>
        <dbReference type="Proteomes" id="UP000248214"/>
    </source>
</evidence>
<dbReference type="InterPro" id="IPR041698">
    <property type="entry name" value="Methyltransf_25"/>
</dbReference>
<dbReference type="PANTHER" id="PTHR43861">
    <property type="entry name" value="TRANS-ACONITATE 2-METHYLTRANSFERASE-RELATED"/>
    <property type="match status" value="1"/>
</dbReference>
<dbReference type="GO" id="GO:0032259">
    <property type="term" value="P:methylation"/>
    <property type="evidence" value="ECO:0007669"/>
    <property type="project" value="UniProtKB-KW"/>
</dbReference>
<dbReference type="GO" id="GO:0008168">
    <property type="term" value="F:methyltransferase activity"/>
    <property type="evidence" value="ECO:0007669"/>
    <property type="project" value="UniProtKB-KW"/>
</dbReference>